<evidence type="ECO:0000256" key="1">
    <source>
        <dbReference type="SAM" id="MobiDB-lite"/>
    </source>
</evidence>
<dbReference type="AlphaFoldDB" id="A0A9P4G890"/>
<keyword evidence="3" id="KW-1185">Reference proteome</keyword>
<dbReference type="GeneID" id="63854591"/>
<dbReference type="Proteomes" id="UP000800039">
    <property type="component" value="Unassembled WGS sequence"/>
</dbReference>
<gene>
    <name evidence="2" type="ORF">K460DRAFT_410145</name>
</gene>
<feature type="region of interest" description="Disordered" evidence="1">
    <location>
        <begin position="1"/>
        <end position="29"/>
    </location>
</feature>
<evidence type="ECO:0000313" key="3">
    <source>
        <dbReference type="Proteomes" id="UP000800039"/>
    </source>
</evidence>
<dbReference type="OrthoDB" id="10488105at2759"/>
<dbReference type="EMBL" id="ML976619">
    <property type="protein sequence ID" value="KAF1840731.1"/>
    <property type="molecule type" value="Genomic_DNA"/>
</dbReference>
<name>A0A9P4G890_9PLEO</name>
<sequence length="155" mass="17302">MPGLLDSRWRSSTNHSKDKDSNDHVAVPSFGFTMPVFTPIKKLPRKEVSALPPTPLPSSYAEKDPVKKLAIVSELPSQQLMSPKVKNECKPQSKADIAAATARDRLEEILGQRRKRILPSTATEAVGNGLSMSYGGYAKVEFQKEHFELWWHSEV</sequence>
<proteinExistence type="predicted"/>
<comment type="caution">
    <text evidence="2">The sequence shown here is derived from an EMBL/GenBank/DDBJ whole genome shotgun (WGS) entry which is preliminary data.</text>
</comment>
<accession>A0A9P4G890</accession>
<protein>
    <submittedName>
        <fullName evidence="2">Uncharacterized protein</fullName>
    </submittedName>
</protein>
<organism evidence="2 3">
    <name type="scientific">Cucurbitaria berberidis CBS 394.84</name>
    <dbReference type="NCBI Taxonomy" id="1168544"/>
    <lineage>
        <taxon>Eukaryota</taxon>
        <taxon>Fungi</taxon>
        <taxon>Dikarya</taxon>
        <taxon>Ascomycota</taxon>
        <taxon>Pezizomycotina</taxon>
        <taxon>Dothideomycetes</taxon>
        <taxon>Pleosporomycetidae</taxon>
        <taxon>Pleosporales</taxon>
        <taxon>Pleosporineae</taxon>
        <taxon>Cucurbitariaceae</taxon>
        <taxon>Cucurbitaria</taxon>
    </lineage>
</organism>
<evidence type="ECO:0000313" key="2">
    <source>
        <dbReference type="EMBL" id="KAF1840731.1"/>
    </source>
</evidence>
<dbReference type="RefSeq" id="XP_040783294.1">
    <property type="nucleotide sequence ID" value="XM_040937341.1"/>
</dbReference>
<reference evidence="2" key="1">
    <citation type="submission" date="2020-01" db="EMBL/GenBank/DDBJ databases">
        <authorList>
            <consortium name="DOE Joint Genome Institute"/>
            <person name="Haridas S."/>
            <person name="Albert R."/>
            <person name="Binder M."/>
            <person name="Bloem J."/>
            <person name="Labutti K."/>
            <person name="Salamov A."/>
            <person name="Andreopoulos B."/>
            <person name="Baker S.E."/>
            <person name="Barry K."/>
            <person name="Bills G."/>
            <person name="Bluhm B.H."/>
            <person name="Cannon C."/>
            <person name="Castanera R."/>
            <person name="Culley D.E."/>
            <person name="Daum C."/>
            <person name="Ezra D."/>
            <person name="Gonzalez J.B."/>
            <person name="Henrissat B."/>
            <person name="Kuo A."/>
            <person name="Liang C."/>
            <person name="Lipzen A."/>
            <person name="Lutzoni F."/>
            <person name="Magnuson J."/>
            <person name="Mondo S."/>
            <person name="Nolan M."/>
            <person name="Ohm R."/>
            <person name="Pangilinan J."/>
            <person name="Park H.-J."/>
            <person name="Ramirez L."/>
            <person name="Alfaro M."/>
            <person name="Sun H."/>
            <person name="Tritt A."/>
            <person name="Yoshinaga Y."/>
            <person name="Zwiers L.-H."/>
            <person name="Turgeon B.G."/>
            <person name="Goodwin S.B."/>
            <person name="Spatafora J.W."/>
            <person name="Crous P.W."/>
            <person name="Grigoriev I.V."/>
        </authorList>
    </citation>
    <scope>NUCLEOTIDE SEQUENCE</scope>
    <source>
        <strain evidence="2">CBS 394.84</strain>
    </source>
</reference>